<keyword evidence="1" id="KW-1185">Reference proteome</keyword>
<protein>
    <submittedName>
        <fullName evidence="2">Uncharacterized protein</fullName>
    </submittedName>
</protein>
<name>A0A915JBR7_ROMCU</name>
<sequence>MREYVFFAFRNVLSKVRGILQFILIDIFVELVTNASEKEETNKIDDYGVKRNIKGQKTYSTDYHGFRSLLEALECQTS</sequence>
<accession>A0A915JBR7</accession>
<reference evidence="2" key="1">
    <citation type="submission" date="2022-11" db="UniProtKB">
        <authorList>
            <consortium name="WormBaseParasite"/>
        </authorList>
    </citation>
    <scope>IDENTIFICATION</scope>
</reference>
<dbReference type="WBParaSite" id="nRc.2.0.1.t23938-RA">
    <property type="protein sequence ID" value="nRc.2.0.1.t23938-RA"/>
    <property type="gene ID" value="nRc.2.0.1.g23938"/>
</dbReference>
<evidence type="ECO:0000313" key="2">
    <source>
        <dbReference type="WBParaSite" id="nRc.2.0.1.t23938-RA"/>
    </source>
</evidence>
<evidence type="ECO:0000313" key="1">
    <source>
        <dbReference type="Proteomes" id="UP000887565"/>
    </source>
</evidence>
<dbReference type="Proteomes" id="UP000887565">
    <property type="component" value="Unplaced"/>
</dbReference>
<organism evidence="1 2">
    <name type="scientific">Romanomermis culicivorax</name>
    <name type="common">Nematode worm</name>
    <dbReference type="NCBI Taxonomy" id="13658"/>
    <lineage>
        <taxon>Eukaryota</taxon>
        <taxon>Metazoa</taxon>
        <taxon>Ecdysozoa</taxon>
        <taxon>Nematoda</taxon>
        <taxon>Enoplea</taxon>
        <taxon>Dorylaimia</taxon>
        <taxon>Mermithida</taxon>
        <taxon>Mermithoidea</taxon>
        <taxon>Mermithidae</taxon>
        <taxon>Romanomermis</taxon>
    </lineage>
</organism>
<proteinExistence type="predicted"/>
<dbReference type="AlphaFoldDB" id="A0A915JBR7"/>